<keyword evidence="6" id="KW-0812">Transmembrane</keyword>
<keyword evidence="12" id="KW-0969">Cilium</keyword>
<keyword evidence="8" id="KW-1133">Transmembrane helix</keyword>
<dbReference type="GO" id="GO:0071978">
    <property type="term" value="P:bacterial-type flagellum-dependent swarming motility"/>
    <property type="evidence" value="ECO:0007669"/>
    <property type="project" value="TreeGrafter"/>
</dbReference>
<proteinExistence type="inferred from homology"/>
<evidence type="ECO:0000256" key="10">
    <source>
        <dbReference type="RuleBase" id="RU364125"/>
    </source>
</evidence>
<dbReference type="STRING" id="584787.GCA_001247655_03402"/>
<evidence type="ECO:0000256" key="4">
    <source>
        <dbReference type="ARBA" id="ARBA00022475"/>
    </source>
</evidence>
<dbReference type="GO" id="GO:0005886">
    <property type="term" value="C:plasma membrane"/>
    <property type="evidence" value="ECO:0007669"/>
    <property type="project" value="UniProtKB-SubCell"/>
</dbReference>
<feature type="signal peptide" evidence="11">
    <location>
        <begin position="1"/>
        <end position="21"/>
    </location>
</feature>
<evidence type="ECO:0000256" key="6">
    <source>
        <dbReference type="ARBA" id="ARBA00022692"/>
    </source>
</evidence>
<organism evidence="12 13">
    <name type="scientific">Gallaecimonas pentaromativorans</name>
    <dbReference type="NCBI Taxonomy" id="584787"/>
    <lineage>
        <taxon>Bacteria</taxon>
        <taxon>Pseudomonadati</taxon>
        <taxon>Pseudomonadota</taxon>
        <taxon>Gammaproteobacteria</taxon>
        <taxon>Enterobacterales</taxon>
        <taxon>Gallaecimonadaceae</taxon>
        <taxon>Gallaecimonas</taxon>
    </lineage>
</organism>
<dbReference type="Proteomes" id="UP000268033">
    <property type="component" value="Unassembled WGS sequence"/>
</dbReference>
<sequence>MRHLLPLLLLATTTLPVLAQAAEEEKAGEAKAATQYGYYELEPDIITNYVSQGNRLGYIRVTVQLMLKDDSKKDLVEHHAPLIRDALIEIFGNQTGDDIRSLQGREQIRKACLKTTQDLLLKETGEPIVADLLFTKYLYY</sequence>
<evidence type="ECO:0000313" key="13">
    <source>
        <dbReference type="Proteomes" id="UP000268033"/>
    </source>
</evidence>
<evidence type="ECO:0000256" key="3">
    <source>
        <dbReference type="ARBA" id="ARBA00008281"/>
    </source>
</evidence>
<comment type="caution">
    <text evidence="12">The sequence shown here is derived from an EMBL/GenBank/DDBJ whole genome shotgun (WGS) entry which is preliminary data.</text>
</comment>
<dbReference type="OrthoDB" id="5588622at2"/>
<comment type="subcellular location">
    <subcellularLocation>
        <location evidence="10">Cell inner membrane</location>
    </subcellularLocation>
    <subcellularLocation>
        <location evidence="2">Cell membrane</location>
        <topology evidence="2">Single-pass membrane protein</topology>
    </subcellularLocation>
</comment>
<keyword evidence="11" id="KW-0732">Signal</keyword>
<dbReference type="PANTHER" id="PTHR35091:SF5">
    <property type="entry name" value="FLAGELLAR PROTEIN FLIL"/>
    <property type="match status" value="1"/>
</dbReference>
<accession>A0A3N1P1T5</accession>
<evidence type="ECO:0000256" key="1">
    <source>
        <dbReference type="ARBA" id="ARBA00002254"/>
    </source>
</evidence>
<dbReference type="InterPro" id="IPR005503">
    <property type="entry name" value="FliL"/>
</dbReference>
<dbReference type="GO" id="GO:0009425">
    <property type="term" value="C:bacterial-type flagellum basal body"/>
    <property type="evidence" value="ECO:0007669"/>
    <property type="project" value="InterPro"/>
</dbReference>
<comment type="function">
    <text evidence="1 10">Controls the rotational direction of flagella during chemotaxis.</text>
</comment>
<keyword evidence="12" id="KW-0282">Flagellum</keyword>
<name>A0A3N1P1T5_9GAMM</name>
<dbReference type="RefSeq" id="WP_050658878.1">
    <property type="nucleotide sequence ID" value="NZ_JBLXAC010000013.1"/>
</dbReference>
<keyword evidence="12" id="KW-0966">Cell projection</keyword>
<keyword evidence="13" id="KW-1185">Reference proteome</keyword>
<comment type="similarity">
    <text evidence="3 10">Belongs to the FliL family.</text>
</comment>
<dbReference type="Pfam" id="PF03748">
    <property type="entry name" value="FliL"/>
    <property type="match status" value="1"/>
</dbReference>
<reference evidence="12 13" key="1">
    <citation type="submission" date="2018-11" db="EMBL/GenBank/DDBJ databases">
        <title>Genomic Encyclopedia of Type Strains, Phase IV (KMG-IV): sequencing the most valuable type-strain genomes for metagenomic binning, comparative biology and taxonomic classification.</title>
        <authorList>
            <person name="Goeker M."/>
        </authorList>
    </citation>
    <scope>NUCLEOTIDE SEQUENCE [LARGE SCALE GENOMIC DNA]</scope>
    <source>
        <strain evidence="12 13">DSM 21945</strain>
    </source>
</reference>
<keyword evidence="9 10" id="KW-0472">Membrane</keyword>
<evidence type="ECO:0000256" key="9">
    <source>
        <dbReference type="ARBA" id="ARBA00023136"/>
    </source>
</evidence>
<evidence type="ECO:0000256" key="2">
    <source>
        <dbReference type="ARBA" id="ARBA00004162"/>
    </source>
</evidence>
<evidence type="ECO:0000256" key="8">
    <source>
        <dbReference type="ARBA" id="ARBA00022989"/>
    </source>
</evidence>
<keyword evidence="5 10" id="KW-0145">Chemotaxis</keyword>
<feature type="chain" id="PRO_5018323063" description="Flagellar protein FliL" evidence="11">
    <location>
        <begin position="22"/>
        <end position="140"/>
    </location>
</feature>
<dbReference type="PANTHER" id="PTHR35091">
    <property type="entry name" value="FLAGELLAR PROTEIN FLIL"/>
    <property type="match status" value="1"/>
</dbReference>
<dbReference type="GO" id="GO:0006935">
    <property type="term" value="P:chemotaxis"/>
    <property type="evidence" value="ECO:0007669"/>
    <property type="project" value="UniProtKB-KW"/>
</dbReference>
<protein>
    <recommendedName>
        <fullName evidence="10">Flagellar protein FliL</fullName>
    </recommendedName>
</protein>
<gene>
    <name evidence="12" type="ORF">EDC28_111111</name>
</gene>
<keyword evidence="10" id="KW-0997">Cell inner membrane</keyword>
<evidence type="ECO:0000256" key="11">
    <source>
        <dbReference type="SAM" id="SignalP"/>
    </source>
</evidence>
<dbReference type="AlphaFoldDB" id="A0A3N1P1T5"/>
<evidence type="ECO:0000313" key="12">
    <source>
        <dbReference type="EMBL" id="ROQ22009.1"/>
    </source>
</evidence>
<dbReference type="EMBL" id="RJUL01000011">
    <property type="protein sequence ID" value="ROQ22009.1"/>
    <property type="molecule type" value="Genomic_DNA"/>
</dbReference>
<evidence type="ECO:0000256" key="7">
    <source>
        <dbReference type="ARBA" id="ARBA00022779"/>
    </source>
</evidence>
<keyword evidence="7 10" id="KW-0283">Flagellar rotation</keyword>
<keyword evidence="4" id="KW-1003">Cell membrane</keyword>
<evidence type="ECO:0000256" key="5">
    <source>
        <dbReference type="ARBA" id="ARBA00022500"/>
    </source>
</evidence>